<dbReference type="Proteomes" id="UP001166052">
    <property type="component" value="Unassembled WGS sequence"/>
</dbReference>
<evidence type="ECO:0000256" key="4">
    <source>
        <dbReference type="ARBA" id="ARBA00022989"/>
    </source>
</evidence>
<evidence type="ECO:0000313" key="10">
    <source>
        <dbReference type="Proteomes" id="UP001166052"/>
    </source>
</evidence>
<protein>
    <submittedName>
        <fullName evidence="9">CLMN protein</fullName>
    </submittedName>
</protein>
<keyword evidence="2" id="KW-0812">Transmembrane</keyword>
<evidence type="ECO:0000256" key="5">
    <source>
        <dbReference type="ARBA" id="ARBA00023136"/>
    </source>
</evidence>
<comment type="subcellular location">
    <subcellularLocation>
        <location evidence="1">Membrane</location>
    </subcellularLocation>
</comment>
<feature type="compositionally biased region" description="Low complexity" evidence="7">
    <location>
        <begin position="110"/>
        <end position="127"/>
    </location>
</feature>
<dbReference type="PROSITE" id="PS00020">
    <property type="entry name" value="ACTININ_2"/>
    <property type="match status" value="1"/>
</dbReference>
<feature type="domain" description="Calponin-homology (CH)" evidence="8">
    <location>
        <begin position="1"/>
        <end position="91"/>
    </location>
</feature>
<keyword evidence="5" id="KW-0472">Membrane</keyword>
<accession>A0ABS2YZG4</accession>
<evidence type="ECO:0000259" key="8">
    <source>
        <dbReference type="PROSITE" id="PS50021"/>
    </source>
</evidence>
<sequence>CNPPLSVTDLFLDIQDGKILMALVEELSGCKLLHEYKHSLHRIFRLNNIAKVLNFLEKRNVKLVSIDAADIADGNPSIVLGLVWNIILFFQIKELTGNIKNKFSSSSSSLSSLQNSTDSESSYPSTPTEEKRLSVSIKDQRKAIKTLLQWVQKRTRKYGVAVQDFGKSWKSGLAFLAIIKAIDSSLVDVKEALCKPPRENLEDAFRIAKDSLGIPRLLEPEDVMINTPDEQSIMTYVSQFLEHFPELEDDEVSEVLQKSLSLVNPESVVDEERMNGLSQNPERPYVVRNDWIPPPPKILISSMSDDIKQASFPTCQTPDEEHFHFWPSEEDTSGNIPIATELRNRSDLFLELEKQAPVPVCGAFSSETSPICSAENSSDIDVEWNGIDQQQYGDGECSSNVSPLNELHMPYVEIEQCRTDDQVTNNSTSTKEPDNSVDFVTYKSHFKDSHDYEETYEMSNIMRNKLPSEEDEAYKYILELSTEKALQNGSPEFCDEQDHPCIKDQTIHPTKDILISEQSAEDKIIVRQTASDISTFSEESCTFMLKPLQSVESTGAIAKETHNDKEPMTTPSGQASLNNINQDEIEGKTRSSSVSVIPLDLVYYPHYDVAISDVIKAFSEPTIDLNLPKDKNHNLAGDLASDISANQNSKEDVQMMVHFNRVSSQDVSPGEEHNETVECEQYTEETAGAEQISSDLNSTSAQALVEVDPGASIVKSSSDEFELLESNRHVDNETLEEITYQSISLHDQANIKEDFQVSEKEYWGTQLSISKSNCAVDTMEEELRIKNEEMDLEYTENGSTSLVEHDDTTATGLPTYLASYGSPATPLQ</sequence>
<reference evidence="9" key="1">
    <citation type="journal article" date="2021" name="Cell">
        <title>Tracing the genetic footprints of vertebrate landing in non-teleost ray-finned fishes.</title>
        <authorList>
            <person name="Bi X."/>
            <person name="Wang K."/>
            <person name="Yang L."/>
            <person name="Pan H."/>
            <person name="Jiang H."/>
            <person name="Wei Q."/>
            <person name="Fang M."/>
            <person name="Yu H."/>
            <person name="Zhu C."/>
            <person name="Cai Y."/>
            <person name="He Y."/>
            <person name="Gan X."/>
            <person name="Zeng H."/>
            <person name="Yu D."/>
            <person name="Zhu Y."/>
            <person name="Jiang H."/>
            <person name="Qiu Q."/>
            <person name="Yang H."/>
            <person name="Zhang Y.E."/>
            <person name="Wang W."/>
            <person name="Zhu M."/>
            <person name="He S."/>
            <person name="Zhang G."/>
        </authorList>
    </citation>
    <scope>NUCLEOTIDE SEQUENCE</scope>
    <source>
        <strain evidence="9">Bchr_001</strain>
    </source>
</reference>
<dbReference type="CDD" id="cd21245">
    <property type="entry name" value="CH_CLMN_rpt2"/>
    <property type="match status" value="1"/>
</dbReference>
<dbReference type="InterPro" id="IPR036872">
    <property type="entry name" value="CH_dom_sf"/>
</dbReference>
<evidence type="ECO:0000256" key="3">
    <source>
        <dbReference type="ARBA" id="ARBA00022737"/>
    </source>
</evidence>
<organism evidence="9 10">
    <name type="scientific">Polypterus senegalus</name>
    <name type="common">Senegal bichir</name>
    <dbReference type="NCBI Taxonomy" id="55291"/>
    <lineage>
        <taxon>Eukaryota</taxon>
        <taxon>Metazoa</taxon>
        <taxon>Chordata</taxon>
        <taxon>Craniata</taxon>
        <taxon>Vertebrata</taxon>
        <taxon>Euteleostomi</taxon>
        <taxon>Actinopterygii</taxon>
        <taxon>Polypteriformes</taxon>
        <taxon>Polypteridae</taxon>
        <taxon>Polypterus</taxon>
    </lineage>
</organism>
<feature type="non-terminal residue" evidence="9">
    <location>
        <position position="1"/>
    </location>
</feature>
<evidence type="ECO:0000256" key="7">
    <source>
        <dbReference type="SAM" id="MobiDB-lite"/>
    </source>
</evidence>
<feature type="region of interest" description="Disordered" evidence="7">
    <location>
        <begin position="110"/>
        <end position="133"/>
    </location>
</feature>
<dbReference type="InterPro" id="IPR047826">
    <property type="entry name" value="CLMN_CH_second"/>
</dbReference>
<dbReference type="PANTHER" id="PTHR47535">
    <property type="entry name" value="MUSCLE-SPECIFIC PROTEIN 300 KDA, ISOFORM G"/>
    <property type="match status" value="1"/>
</dbReference>
<keyword evidence="3" id="KW-0677">Repeat</keyword>
<feature type="domain" description="Calponin-homology (CH)" evidence="8">
    <location>
        <begin position="141"/>
        <end position="245"/>
    </location>
</feature>
<keyword evidence="10" id="KW-1185">Reference proteome</keyword>
<comment type="caution">
    <text evidence="9">The sequence shown here is derived from an EMBL/GenBank/DDBJ whole genome shotgun (WGS) entry which is preliminary data.</text>
</comment>
<evidence type="ECO:0000313" key="9">
    <source>
        <dbReference type="EMBL" id="MBN3292194.1"/>
    </source>
</evidence>
<evidence type="ECO:0000256" key="6">
    <source>
        <dbReference type="ARBA" id="ARBA00023203"/>
    </source>
</evidence>
<dbReference type="PROSITE" id="PS50021">
    <property type="entry name" value="CH"/>
    <property type="match status" value="2"/>
</dbReference>
<dbReference type="EMBL" id="JAAWVN010015767">
    <property type="protein sequence ID" value="MBN3292194.1"/>
    <property type="molecule type" value="Genomic_DNA"/>
</dbReference>
<feature type="non-terminal residue" evidence="9">
    <location>
        <position position="828"/>
    </location>
</feature>
<dbReference type="InterPro" id="IPR001715">
    <property type="entry name" value="CH_dom"/>
</dbReference>
<dbReference type="PANTHER" id="PTHR47535:SF7">
    <property type="entry name" value="CALMIN"/>
    <property type="match status" value="1"/>
</dbReference>
<dbReference type="InterPro" id="IPR052403">
    <property type="entry name" value="LINC-complex_assoc"/>
</dbReference>
<name>A0ABS2YZG4_POLSE</name>
<dbReference type="SMART" id="SM00033">
    <property type="entry name" value="CH"/>
    <property type="match status" value="2"/>
</dbReference>
<proteinExistence type="predicted"/>
<keyword evidence="4" id="KW-1133">Transmembrane helix</keyword>
<evidence type="ECO:0000256" key="1">
    <source>
        <dbReference type="ARBA" id="ARBA00004370"/>
    </source>
</evidence>
<dbReference type="Pfam" id="PF00307">
    <property type="entry name" value="CH"/>
    <property type="match status" value="2"/>
</dbReference>
<dbReference type="InterPro" id="IPR001589">
    <property type="entry name" value="Actinin_actin-bd_CS"/>
</dbReference>
<dbReference type="Gene3D" id="1.10.418.10">
    <property type="entry name" value="Calponin-like domain"/>
    <property type="match status" value="2"/>
</dbReference>
<keyword evidence="6" id="KW-0009">Actin-binding</keyword>
<evidence type="ECO:0000256" key="2">
    <source>
        <dbReference type="ARBA" id="ARBA00022692"/>
    </source>
</evidence>
<gene>
    <name evidence="9" type="primary">Clmn</name>
    <name evidence="9" type="ORF">GTO92_0005568</name>
</gene>
<dbReference type="SUPFAM" id="SSF47576">
    <property type="entry name" value="Calponin-homology domain, CH-domain"/>
    <property type="match status" value="1"/>
</dbReference>